<dbReference type="Proteomes" id="UP001145094">
    <property type="component" value="Unassembled WGS sequence"/>
</dbReference>
<proteinExistence type="predicted"/>
<name>A0A9W6FGE0_9FIRM</name>
<protein>
    <submittedName>
        <fullName evidence="1">Uncharacterized protein</fullName>
    </submittedName>
</protein>
<sequence length="80" mass="8960">MGTAKSKGLPRCAAHRDCFANKDGVCVCLGDNDFYGKDCPFYKATAQNDADRQKSYERLVQLGRTDLIEMYKVRVAYGSQ</sequence>
<comment type="caution">
    <text evidence="1">The sequence shown here is derived from an EMBL/GenBank/DDBJ whole genome shotgun (WGS) entry which is preliminary data.</text>
</comment>
<evidence type="ECO:0000313" key="1">
    <source>
        <dbReference type="EMBL" id="GLG88927.1"/>
    </source>
</evidence>
<dbReference type="EMBL" id="BSCH01000002">
    <property type="protein sequence ID" value="GLG88927.1"/>
    <property type="molecule type" value="Genomic_DNA"/>
</dbReference>
<reference evidence="1" key="2">
    <citation type="submission" date="2022-11" db="EMBL/GenBank/DDBJ databases">
        <title>Draft genome sequence of Sellimonas catena strain 18CBH55.</title>
        <authorList>
            <person name="Hisatomi A."/>
            <person name="Ohkuma M."/>
            <person name="Sakamoto M."/>
        </authorList>
    </citation>
    <scope>NUCLEOTIDE SEQUENCE</scope>
    <source>
        <strain evidence="1">18CBH55</strain>
    </source>
</reference>
<gene>
    <name evidence="1" type="ORF">Selli2_03530</name>
</gene>
<accession>A0A9W6FGE0</accession>
<organism evidence="1 2">
    <name type="scientific">Sellimonas catena</name>
    <dbReference type="NCBI Taxonomy" id="2994035"/>
    <lineage>
        <taxon>Bacteria</taxon>
        <taxon>Bacillati</taxon>
        <taxon>Bacillota</taxon>
        <taxon>Clostridia</taxon>
        <taxon>Lachnospirales</taxon>
        <taxon>Lachnospiraceae</taxon>
        <taxon>Sellimonas</taxon>
    </lineage>
</organism>
<dbReference type="AlphaFoldDB" id="A0A9W6FGE0"/>
<evidence type="ECO:0000313" key="2">
    <source>
        <dbReference type="Proteomes" id="UP001145094"/>
    </source>
</evidence>
<reference evidence="1" key="3">
    <citation type="journal article" date="2023" name="Int. J. Syst. Evol. Microbiol.">
        <title>Sellimonas catena sp. nov., isolated from human faeces.</title>
        <authorList>
            <person name="Hisatomi A."/>
            <person name="Ohkuma M."/>
            <person name="Sakamoto M."/>
        </authorList>
    </citation>
    <scope>NUCLEOTIDE SEQUENCE</scope>
    <source>
        <strain evidence="1">18CBH55</strain>
    </source>
</reference>
<dbReference type="RefSeq" id="WP_281844354.1">
    <property type="nucleotide sequence ID" value="NZ_BSCH01000002.1"/>
</dbReference>
<reference evidence="1" key="1">
    <citation type="submission" date="2022-11" db="EMBL/GenBank/DDBJ databases">
        <title>Draft genome sequence of Sellimonas catena strain 18CBH55.</title>
        <authorList>
            <person name="Atsushi H."/>
            <person name="Moriya O."/>
            <person name="Mitsuo S."/>
        </authorList>
    </citation>
    <scope>NUCLEOTIDE SEQUENCE</scope>
    <source>
        <strain evidence="1">18CBH55</strain>
    </source>
</reference>